<evidence type="ECO:0000256" key="2">
    <source>
        <dbReference type="SAM" id="Phobius"/>
    </source>
</evidence>
<organism evidence="3 4">
    <name type="scientific">Penicillium angulare</name>
    <dbReference type="NCBI Taxonomy" id="116970"/>
    <lineage>
        <taxon>Eukaryota</taxon>
        <taxon>Fungi</taxon>
        <taxon>Dikarya</taxon>
        <taxon>Ascomycota</taxon>
        <taxon>Pezizomycotina</taxon>
        <taxon>Eurotiomycetes</taxon>
        <taxon>Eurotiomycetidae</taxon>
        <taxon>Eurotiales</taxon>
        <taxon>Aspergillaceae</taxon>
        <taxon>Penicillium</taxon>
    </lineage>
</organism>
<proteinExistence type="predicted"/>
<feature type="compositionally biased region" description="Low complexity" evidence="1">
    <location>
        <begin position="109"/>
        <end position="127"/>
    </location>
</feature>
<accession>A0A9W9GDT2</accession>
<dbReference type="EMBL" id="JAPQKH010000001">
    <property type="protein sequence ID" value="KAJ5116766.1"/>
    <property type="molecule type" value="Genomic_DNA"/>
</dbReference>
<keyword evidence="4" id="KW-1185">Reference proteome</keyword>
<gene>
    <name evidence="3" type="ORF">N7456_001114</name>
</gene>
<feature type="region of interest" description="Disordered" evidence="1">
    <location>
        <begin position="109"/>
        <end position="130"/>
    </location>
</feature>
<reference evidence="3" key="1">
    <citation type="submission" date="2022-11" db="EMBL/GenBank/DDBJ databases">
        <authorList>
            <person name="Petersen C."/>
        </authorList>
    </citation>
    <scope>NUCLEOTIDE SEQUENCE</scope>
    <source>
        <strain evidence="3">IBT 30069</strain>
    </source>
</reference>
<dbReference type="OrthoDB" id="3520229at2759"/>
<keyword evidence="2" id="KW-0812">Transmembrane</keyword>
<evidence type="ECO:0000313" key="3">
    <source>
        <dbReference type="EMBL" id="KAJ5116766.1"/>
    </source>
</evidence>
<comment type="caution">
    <text evidence="3">The sequence shown here is derived from an EMBL/GenBank/DDBJ whole genome shotgun (WGS) entry which is preliminary data.</text>
</comment>
<protein>
    <submittedName>
        <fullName evidence="3">Uncharacterized protein</fullName>
    </submittedName>
</protein>
<reference evidence="3" key="2">
    <citation type="journal article" date="2023" name="IMA Fungus">
        <title>Comparative genomic study of the Penicillium genus elucidates a diverse pangenome and 15 lateral gene transfer events.</title>
        <authorList>
            <person name="Petersen C."/>
            <person name="Sorensen T."/>
            <person name="Nielsen M.R."/>
            <person name="Sondergaard T.E."/>
            <person name="Sorensen J.L."/>
            <person name="Fitzpatrick D.A."/>
            <person name="Frisvad J.C."/>
            <person name="Nielsen K.L."/>
        </authorList>
    </citation>
    <scope>NUCLEOTIDE SEQUENCE</scope>
    <source>
        <strain evidence="3">IBT 30069</strain>
    </source>
</reference>
<sequence>MSATTSMSTTTTSASATATACTGSVWELPGITDAACGAANTGNMTSVFDTCCKGDKPTTYNKDCGIYCLAQNQNVSSLLHCLQTESNNYQAVFCNDKLNATATAAATTTKSTGTSTGTKTSGTSTSTHSKNAAVGAQPVSTMGVGVLAVLFCSAMMGIVA</sequence>
<dbReference type="Proteomes" id="UP001149165">
    <property type="component" value="Unassembled WGS sequence"/>
</dbReference>
<dbReference type="AlphaFoldDB" id="A0A9W9GDT2"/>
<evidence type="ECO:0000313" key="4">
    <source>
        <dbReference type="Proteomes" id="UP001149165"/>
    </source>
</evidence>
<keyword evidence="2" id="KW-0472">Membrane</keyword>
<evidence type="ECO:0000256" key="1">
    <source>
        <dbReference type="SAM" id="MobiDB-lite"/>
    </source>
</evidence>
<name>A0A9W9GDT2_9EURO</name>
<feature type="transmembrane region" description="Helical" evidence="2">
    <location>
        <begin position="139"/>
        <end position="159"/>
    </location>
</feature>
<keyword evidence="2" id="KW-1133">Transmembrane helix</keyword>